<feature type="transmembrane region" description="Helical" evidence="2">
    <location>
        <begin position="172"/>
        <end position="192"/>
    </location>
</feature>
<protein>
    <recommendedName>
        <fullName evidence="5">PSI domain-containing protein</fullName>
    </recommendedName>
</protein>
<evidence type="ECO:0008006" key="5">
    <source>
        <dbReference type="Google" id="ProtNLM"/>
    </source>
</evidence>
<dbReference type="Proteomes" id="UP001158986">
    <property type="component" value="Unassembled WGS sequence"/>
</dbReference>
<evidence type="ECO:0000313" key="4">
    <source>
        <dbReference type="Proteomes" id="UP001158986"/>
    </source>
</evidence>
<accession>A0ABN8D0F2</accession>
<evidence type="ECO:0000256" key="1">
    <source>
        <dbReference type="SAM" id="MobiDB-lite"/>
    </source>
</evidence>
<organism evidence="3 4">
    <name type="scientific">Peronospora belbahrii</name>
    <dbReference type="NCBI Taxonomy" id="622444"/>
    <lineage>
        <taxon>Eukaryota</taxon>
        <taxon>Sar</taxon>
        <taxon>Stramenopiles</taxon>
        <taxon>Oomycota</taxon>
        <taxon>Peronosporomycetes</taxon>
        <taxon>Peronosporales</taxon>
        <taxon>Peronosporaceae</taxon>
        <taxon>Peronospora</taxon>
    </lineage>
</organism>
<reference evidence="3 4" key="1">
    <citation type="submission" date="2021-11" db="EMBL/GenBank/DDBJ databases">
        <authorList>
            <person name="Islam A."/>
            <person name="Islam S."/>
            <person name="Flora M.S."/>
            <person name="Rahman M."/>
            <person name="Ziaur R.M."/>
            <person name="Epstein J.H."/>
            <person name="Hassan M."/>
            <person name="Klassen M."/>
            <person name="Woodard K."/>
            <person name="Webb A."/>
            <person name="Webby R.J."/>
            <person name="El Zowalaty M.E."/>
        </authorList>
    </citation>
    <scope>NUCLEOTIDE SEQUENCE [LARGE SCALE GENOMIC DNA]</scope>
    <source>
        <strain evidence="3">Pbs1</strain>
    </source>
</reference>
<keyword evidence="2" id="KW-0472">Membrane</keyword>
<evidence type="ECO:0000313" key="3">
    <source>
        <dbReference type="EMBL" id="CAH0516878.1"/>
    </source>
</evidence>
<keyword evidence="2" id="KW-1133">Transmembrane helix</keyword>
<evidence type="ECO:0000256" key="2">
    <source>
        <dbReference type="SAM" id="Phobius"/>
    </source>
</evidence>
<proteinExistence type="predicted"/>
<dbReference type="EMBL" id="CAKLCB010000210">
    <property type="protein sequence ID" value="CAH0516878.1"/>
    <property type="molecule type" value="Genomic_DNA"/>
</dbReference>
<name>A0ABN8D0F2_9STRA</name>
<gene>
    <name evidence="3" type="ORF">PBS001_LOCUS3515</name>
</gene>
<feature type="compositionally biased region" description="Low complexity" evidence="1">
    <location>
        <begin position="1"/>
        <end position="21"/>
    </location>
</feature>
<comment type="caution">
    <text evidence="3">The sequence shown here is derived from an EMBL/GenBank/DDBJ whole genome shotgun (WGS) entry which is preliminary data.</text>
</comment>
<keyword evidence="4" id="KW-1185">Reference proteome</keyword>
<feature type="region of interest" description="Disordered" evidence="1">
    <location>
        <begin position="270"/>
        <end position="296"/>
    </location>
</feature>
<feature type="region of interest" description="Disordered" evidence="1">
    <location>
        <begin position="1"/>
        <end position="35"/>
    </location>
</feature>
<sequence>MNNISSNSINNNVNNGSNNHNLTDSSSSAPNDPLIESTIAPKLETANEGDSCTWYAGTICSRPRTCMDCLNVVIPRQNCAISPYGECVNSYVASNIGGYPMDTFTYCSPDDTMCSACRANWTNGYMDGQHVSQTAMCVGDSGCICLSACEMPNRDDIILNSWCKPVLDGSNFQLAAGLIAGTIALFVIAPILTQRQLVRHQRQDVGSREARRAVRAALHELRRPAAMAHLPRLNLLGWVGMREKLISSEQNRLPGNSGPMRPVLARLSTTPSAADAEQGDQYLIMSPSENQTHREL</sequence>
<keyword evidence="2" id="KW-0812">Transmembrane</keyword>